<evidence type="ECO:0000313" key="3">
    <source>
        <dbReference type="Proteomes" id="UP000015241"/>
    </source>
</evidence>
<reference evidence="2 3" key="1">
    <citation type="journal article" date="2012" name="Science">
        <title>The Paleozoic origin of enzymatic lignin decomposition reconstructed from 31 fungal genomes.</title>
        <authorList>
            <person name="Floudas D."/>
            <person name="Binder M."/>
            <person name="Riley R."/>
            <person name="Barry K."/>
            <person name="Blanchette R.A."/>
            <person name="Henrissat B."/>
            <person name="Martinez A.T."/>
            <person name="Otillar R."/>
            <person name="Spatafora J.W."/>
            <person name="Yadav J.S."/>
            <person name="Aerts A."/>
            <person name="Benoit I."/>
            <person name="Boyd A."/>
            <person name="Carlson A."/>
            <person name="Copeland A."/>
            <person name="Coutinho P.M."/>
            <person name="de Vries R.P."/>
            <person name="Ferreira P."/>
            <person name="Findley K."/>
            <person name="Foster B."/>
            <person name="Gaskell J."/>
            <person name="Glotzer D."/>
            <person name="Gorecki P."/>
            <person name="Heitman J."/>
            <person name="Hesse C."/>
            <person name="Hori C."/>
            <person name="Igarashi K."/>
            <person name="Jurgens J.A."/>
            <person name="Kallen N."/>
            <person name="Kersten P."/>
            <person name="Kohler A."/>
            <person name="Kuees U."/>
            <person name="Kumar T.K.A."/>
            <person name="Kuo A."/>
            <person name="LaButti K."/>
            <person name="Larrondo L.F."/>
            <person name="Lindquist E."/>
            <person name="Ling A."/>
            <person name="Lombard V."/>
            <person name="Lucas S."/>
            <person name="Lundell T."/>
            <person name="Martin R."/>
            <person name="McLaughlin D.J."/>
            <person name="Morgenstern I."/>
            <person name="Morin E."/>
            <person name="Murat C."/>
            <person name="Nagy L.G."/>
            <person name="Nolan M."/>
            <person name="Ohm R.A."/>
            <person name="Patyshakuliyeva A."/>
            <person name="Rokas A."/>
            <person name="Ruiz-Duenas F.J."/>
            <person name="Sabat G."/>
            <person name="Salamov A."/>
            <person name="Samejima M."/>
            <person name="Schmutz J."/>
            <person name="Slot J.C."/>
            <person name="St John F."/>
            <person name="Stenlid J."/>
            <person name="Sun H."/>
            <person name="Sun S."/>
            <person name="Syed K."/>
            <person name="Tsang A."/>
            <person name="Wiebenga A."/>
            <person name="Young D."/>
            <person name="Pisabarro A."/>
            <person name="Eastwood D.C."/>
            <person name="Martin F."/>
            <person name="Cullen D."/>
            <person name="Grigoriev I.V."/>
            <person name="Hibbett D.S."/>
        </authorList>
    </citation>
    <scope>NUCLEOTIDE SEQUENCE</scope>
    <source>
        <strain evidence="3">FP-58527</strain>
    </source>
</reference>
<sequence>MDTVEDKNEWSTRSVSRCTRPRPAPTSVLLSTPPGLVNANIRIASHSTHGTPHTIVSIPPPSVEPSSTAAKKASSVKAQGWHAHATPADEADSSGNCQPGFIVDDGIADGKYPDYYLQLHDGNQGSTLLIPSQIDNDQLNFDYSEPMQSLYCMLMRQVSDALHQCVCARAENHFAEGLRFEVSETASATTGGRSDFDLEREVEDDEAEAKEEGDKEKPKIEEADEEEKSKKTRKIQEMGIQNEELNKTKPI</sequence>
<feature type="region of interest" description="Disordered" evidence="1">
    <location>
        <begin position="1"/>
        <end position="31"/>
    </location>
</feature>
<keyword evidence="3" id="KW-1185">Reference proteome</keyword>
<dbReference type="Gene3D" id="3.30.420.10">
    <property type="entry name" value="Ribonuclease H-like superfamily/Ribonuclease H"/>
    <property type="match status" value="1"/>
</dbReference>
<feature type="compositionally biased region" description="Basic and acidic residues" evidence="1">
    <location>
        <begin position="210"/>
        <end position="221"/>
    </location>
</feature>
<evidence type="ECO:0000313" key="2">
    <source>
        <dbReference type="EMBL" id="EPT00141.1"/>
    </source>
</evidence>
<gene>
    <name evidence="2" type="ORF">FOMPIDRAFT_90780</name>
</gene>
<name>S8FFB1_FOMSC</name>
<dbReference type="Proteomes" id="UP000015241">
    <property type="component" value="Unassembled WGS sequence"/>
</dbReference>
<feature type="compositionally biased region" description="Acidic residues" evidence="1">
    <location>
        <begin position="200"/>
        <end position="209"/>
    </location>
</feature>
<evidence type="ECO:0000256" key="1">
    <source>
        <dbReference type="SAM" id="MobiDB-lite"/>
    </source>
</evidence>
<proteinExistence type="predicted"/>
<dbReference type="AlphaFoldDB" id="S8FFB1"/>
<feature type="compositionally biased region" description="Basic and acidic residues" evidence="1">
    <location>
        <begin position="1"/>
        <end position="10"/>
    </location>
</feature>
<protein>
    <submittedName>
        <fullName evidence="2">Uncharacterized protein</fullName>
    </submittedName>
</protein>
<accession>S8FFB1</accession>
<dbReference type="EMBL" id="KE504151">
    <property type="protein sequence ID" value="EPT00141.1"/>
    <property type="molecule type" value="Genomic_DNA"/>
</dbReference>
<dbReference type="OrthoDB" id="10252740at2759"/>
<dbReference type="InParanoid" id="S8FFB1"/>
<dbReference type="InterPro" id="IPR036397">
    <property type="entry name" value="RNaseH_sf"/>
</dbReference>
<dbReference type="GO" id="GO:0003676">
    <property type="term" value="F:nucleic acid binding"/>
    <property type="evidence" value="ECO:0007669"/>
    <property type="project" value="InterPro"/>
</dbReference>
<feature type="region of interest" description="Disordered" evidence="1">
    <location>
        <begin position="186"/>
        <end position="251"/>
    </location>
</feature>
<organism evidence="2 3">
    <name type="scientific">Fomitopsis schrenkii</name>
    <name type="common">Brown rot fungus</name>
    <dbReference type="NCBI Taxonomy" id="2126942"/>
    <lineage>
        <taxon>Eukaryota</taxon>
        <taxon>Fungi</taxon>
        <taxon>Dikarya</taxon>
        <taxon>Basidiomycota</taxon>
        <taxon>Agaricomycotina</taxon>
        <taxon>Agaricomycetes</taxon>
        <taxon>Polyporales</taxon>
        <taxon>Fomitopsis</taxon>
    </lineage>
</organism>
<dbReference type="HOGENOM" id="CLU_1107163_0_0_1"/>